<keyword evidence="4" id="KW-0833">Ubl conjugation pathway</keyword>
<dbReference type="EMBL" id="CAJVPZ010007644">
    <property type="protein sequence ID" value="CAG8588936.1"/>
    <property type="molecule type" value="Genomic_DNA"/>
</dbReference>
<reference evidence="7" key="1">
    <citation type="submission" date="2021-06" db="EMBL/GenBank/DDBJ databases">
        <authorList>
            <person name="Kallberg Y."/>
            <person name="Tangrot J."/>
            <person name="Rosling A."/>
        </authorList>
    </citation>
    <scope>NUCLEOTIDE SEQUENCE</scope>
    <source>
        <strain evidence="7">IN212</strain>
    </source>
</reference>
<organism evidence="7 8">
    <name type="scientific">Racocetra fulgida</name>
    <dbReference type="NCBI Taxonomy" id="60492"/>
    <lineage>
        <taxon>Eukaryota</taxon>
        <taxon>Fungi</taxon>
        <taxon>Fungi incertae sedis</taxon>
        <taxon>Mucoromycota</taxon>
        <taxon>Glomeromycotina</taxon>
        <taxon>Glomeromycetes</taxon>
        <taxon>Diversisporales</taxon>
        <taxon>Gigasporaceae</taxon>
        <taxon>Racocetra</taxon>
    </lineage>
</organism>
<protein>
    <submittedName>
        <fullName evidence="7">2281_t:CDS:1</fullName>
    </submittedName>
</protein>
<evidence type="ECO:0000256" key="2">
    <source>
        <dbReference type="ARBA" id="ARBA00022723"/>
    </source>
</evidence>
<dbReference type="SUPFAM" id="SSF57850">
    <property type="entry name" value="RING/U-box"/>
    <property type="match status" value="1"/>
</dbReference>
<sequence>CIEVSEHRSSNNIDESWDVPEKSPHVATSVFQNMYPNATESELNDYNDDCAICRDSMASAKKLPCGHMFHLYV</sequence>
<name>A0A9N9C4R8_9GLOM</name>
<proteinExistence type="predicted"/>
<dbReference type="PANTHER" id="PTHR15067:SF4">
    <property type="entry name" value="E3 UBIQUITIN-PROTEIN LIGASE RNF8"/>
    <property type="match status" value="1"/>
</dbReference>
<dbReference type="GO" id="GO:0016567">
    <property type="term" value="P:protein ubiquitination"/>
    <property type="evidence" value="ECO:0007669"/>
    <property type="project" value="TreeGrafter"/>
</dbReference>
<evidence type="ECO:0000256" key="6">
    <source>
        <dbReference type="SAM" id="MobiDB-lite"/>
    </source>
</evidence>
<dbReference type="GO" id="GO:0000151">
    <property type="term" value="C:ubiquitin ligase complex"/>
    <property type="evidence" value="ECO:0007669"/>
    <property type="project" value="TreeGrafter"/>
</dbReference>
<feature type="region of interest" description="Disordered" evidence="6">
    <location>
        <begin position="1"/>
        <end position="20"/>
    </location>
</feature>
<dbReference type="OrthoDB" id="10251342at2759"/>
<keyword evidence="8" id="KW-1185">Reference proteome</keyword>
<keyword evidence="2" id="KW-0479">Metal-binding</keyword>
<evidence type="ECO:0000313" key="8">
    <source>
        <dbReference type="Proteomes" id="UP000789396"/>
    </source>
</evidence>
<comment type="caution">
    <text evidence="7">The sequence shown here is derived from an EMBL/GenBank/DDBJ whole genome shotgun (WGS) entry which is preliminary data.</text>
</comment>
<evidence type="ECO:0000313" key="7">
    <source>
        <dbReference type="EMBL" id="CAG8588936.1"/>
    </source>
</evidence>
<dbReference type="AlphaFoldDB" id="A0A9N9C4R8"/>
<keyword evidence="5" id="KW-0862">Zinc</keyword>
<evidence type="ECO:0000256" key="1">
    <source>
        <dbReference type="ARBA" id="ARBA00022679"/>
    </source>
</evidence>
<dbReference type="GO" id="GO:0006511">
    <property type="term" value="P:ubiquitin-dependent protein catabolic process"/>
    <property type="evidence" value="ECO:0007669"/>
    <property type="project" value="TreeGrafter"/>
</dbReference>
<dbReference type="Proteomes" id="UP000789396">
    <property type="component" value="Unassembled WGS sequence"/>
</dbReference>
<evidence type="ECO:0000256" key="5">
    <source>
        <dbReference type="ARBA" id="ARBA00022833"/>
    </source>
</evidence>
<dbReference type="GO" id="GO:0008270">
    <property type="term" value="F:zinc ion binding"/>
    <property type="evidence" value="ECO:0007669"/>
    <property type="project" value="UniProtKB-KW"/>
</dbReference>
<gene>
    <name evidence="7" type="ORF">RFULGI_LOCUS6152</name>
</gene>
<evidence type="ECO:0000256" key="4">
    <source>
        <dbReference type="ARBA" id="ARBA00022786"/>
    </source>
</evidence>
<dbReference type="Gene3D" id="3.30.40.10">
    <property type="entry name" value="Zinc/RING finger domain, C3HC4 (zinc finger)"/>
    <property type="match status" value="1"/>
</dbReference>
<feature type="non-terminal residue" evidence="7">
    <location>
        <position position="73"/>
    </location>
</feature>
<dbReference type="InterPro" id="IPR013083">
    <property type="entry name" value="Znf_RING/FYVE/PHD"/>
</dbReference>
<keyword evidence="1" id="KW-0808">Transferase</keyword>
<dbReference type="GO" id="GO:0061630">
    <property type="term" value="F:ubiquitin protein ligase activity"/>
    <property type="evidence" value="ECO:0007669"/>
    <property type="project" value="TreeGrafter"/>
</dbReference>
<evidence type="ECO:0000256" key="3">
    <source>
        <dbReference type="ARBA" id="ARBA00022771"/>
    </source>
</evidence>
<keyword evidence="3" id="KW-0863">Zinc-finger</keyword>
<dbReference type="PANTHER" id="PTHR15067">
    <property type="entry name" value="E3 UBIQUITIN-PROTEIN LIGASE RNF8"/>
    <property type="match status" value="1"/>
</dbReference>
<accession>A0A9N9C4R8</accession>
<dbReference type="GO" id="GO:0005829">
    <property type="term" value="C:cytosol"/>
    <property type="evidence" value="ECO:0007669"/>
    <property type="project" value="TreeGrafter"/>
</dbReference>